<accession>A0A1F6B1G6</accession>
<sequence>MIRYVLPMYPFIHILAATSAGHLDRTWKRVLFGILLLWYAVGTLSQYPHFISYANELAGARAGRYRLFSDSNIDWGQAVPDVVRFVKEARLVSLQFSYFGRDDVAGYRLVSSQPFGSYKFDDICAFKTIGDSSREPEAVLISVSNWYYCGYYQSPRFYEKNIQTVIGDSVLVF</sequence>
<gene>
    <name evidence="1" type="ORF">A2973_00050</name>
</gene>
<organism evidence="1 2">
    <name type="scientific">Candidatus Gottesmanbacteria bacterium RIFCSPLOWO2_01_FULL_49_10</name>
    <dbReference type="NCBI Taxonomy" id="1798396"/>
    <lineage>
        <taxon>Bacteria</taxon>
        <taxon>Candidatus Gottesmaniibacteriota</taxon>
    </lineage>
</organism>
<dbReference type="AlphaFoldDB" id="A0A1F6B1G6"/>
<dbReference type="STRING" id="1798396.A2973_00050"/>
<evidence type="ECO:0000313" key="1">
    <source>
        <dbReference type="EMBL" id="OGG30784.1"/>
    </source>
</evidence>
<comment type="caution">
    <text evidence="1">The sequence shown here is derived from an EMBL/GenBank/DDBJ whole genome shotgun (WGS) entry which is preliminary data.</text>
</comment>
<protein>
    <submittedName>
        <fullName evidence="1">Uncharacterized protein</fullName>
    </submittedName>
</protein>
<reference evidence="1 2" key="1">
    <citation type="journal article" date="2016" name="Nat. Commun.">
        <title>Thousands of microbial genomes shed light on interconnected biogeochemical processes in an aquifer system.</title>
        <authorList>
            <person name="Anantharaman K."/>
            <person name="Brown C.T."/>
            <person name="Hug L.A."/>
            <person name="Sharon I."/>
            <person name="Castelle C.J."/>
            <person name="Probst A.J."/>
            <person name="Thomas B.C."/>
            <person name="Singh A."/>
            <person name="Wilkins M.J."/>
            <person name="Karaoz U."/>
            <person name="Brodie E.L."/>
            <person name="Williams K.H."/>
            <person name="Hubbard S.S."/>
            <person name="Banfield J.F."/>
        </authorList>
    </citation>
    <scope>NUCLEOTIDE SEQUENCE [LARGE SCALE GENOMIC DNA]</scope>
</reference>
<evidence type="ECO:0000313" key="2">
    <source>
        <dbReference type="Proteomes" id="UP000176409"/>
    </source>
</evidence>
<dbReference type="EMBL" id="MFJZ01000002">
    <property type="protein sequence ID" value="OGG30784.1"/>
    <property type="molecule type" value="Genomic_DNA"/>
</dbReference>
<dbReference type="Proteomes" id="UP000176409">
    <property type="component" value="Unassembled WGS sequence"/>
</dbReference>
<name>A0A1F6B1G6_9BACT</name>
<proteinExistence type="predicted"/>